<dbReference type="OrthoDB" id="4172251at2"/>
<dbReference type="EMBL" id="CP015163">
    <property type="protein sequence ID" value="AXB42700.1"/>
    <property type="molecule type" value="Genomic_DNA"/>
</dbReference>
<evidence type="ECO:0000313" key="2">
    <source>
        <dbReference type="Proteomes" id="UP000250434"/>
    </source>
</evidence>
<dbReference type="RefSeq" id="WP_113691961.1">
    <property type="nucleotide sequence ID" value="NZ_CP015163.1"/>
</dbReference>
<keyword evidence="2" id="KW-1185">Reference proteome</keyword>
<protein>
    <submittedName>
        <fullName evidence="1">Uncharacterized protein</fullName>
    </submittedName>
</protein>
<sequence length="205" mass="21560">MEALAAAVREDPNAYGLRATMVRAGGSLIDAVEGLGSGGGPVNLVVGSGWSGTPGEWFLYQFVSVVAGEGTTIADALARRSATACAERILADPATRGAIERQTSDWNFADSLFCEVYQLFFADYVAAFVRAVIAEKVKLVVPALVLVDPSGQIADWVADQVAAVLPMPCAEKEKQRDDPRSITEIARDMLQDTVSAALGLPGGIT</sequence>
<dbReference type="AlphaFoldDB" id="A0A344L3S6"/>
<reference evidence="1 2" key="1">
    <citation type="submission" date="2016-04" db="EMBL/GenBank/DDBJ databases">
        <title>Complete genome sequence and analysis of deep-sea sediment isolate, Amycolatopsis sp. WP1.</title>
        <authorList>
            <person name="Wang H."/>
            <person name="Chen S."/>
            <person name="Wu Q."/>
        </authorList>
    </citation>
    <scope>NUCLEOTIDE SEQUENCE [LARGE SCALE GENOMIC DNA]</scope>
    <source>
        <strain evidence="1 2">WP1</strain>
    </source>
</reference>
<dbReference type="KEGG" id="aab:A4R43_09285"/>
<proteinExistence type="predicted"/>
<gene>
    <name evidence="1" type="ORF">A4R43_09285</name>
</gene>
<accession>A0A344L3S6</accession>
<evidence type="ECO:0000313" key="1">
    <source>
        <dbReference type="EMBL" id="AXB42700.1"/>
    </source>
</evidence>
<name>A0A344L3S6_9PSEU</name>
<dbReference type="Proteomes" id="UP000250434">
    <property type="component" value="Chromosome"/>
</dbReference>
<organism evidence="1 2">
    <name type="scientific">Amycolatopsis albispora</name>
    <dbReference type="NCBI Taxonomy" id="1804986"/>
    <lineage>
        <taxon>Bacteria</taxon>
        <taxon>Bacillati</taxon>
        <taxon>Actinomycetota</taxon>
        <taxon>Actinomycetes</taxon>
        <taxon>Pseudonocardiales</taxon>
        <taxon>Pseudonocardiaceae</taxon>
        <taxon>Amycolatopsis</taxon>
    </lineage>
</organism>